<keyword evidence="2" id="KW-1185">Reference proteome</keyword>
<protein>
    <submittedName>
        <fullName evidence="1">Uncharacterized protein</fullName>
    </submittedName>
</protein>
<reference evidence="1" key="1">
    <citation type="submission" date="2025-08" db="UniProtKB">
        <authorList>
            <consortium name="Ensembl"/>
        </authorList>
    </citation>
    <scope>IDENTIFICATION</scope>
</reference>
<dbReference type="AlphaFoldDB" id="A0A8D0AF99"/>
<sequence length="106" mass="11889">MPPPTSPVAVHIHVCLDSNNICTEDFEAMLKKKCILWQNWMLHRHLQPGNTEDLYNHHSFKVGTQDKCHQFSSLALPDLPPQCCGGGSGESTQKCVFAEHFDVTVN</sequence>
<proteinExistence type="predicted"/>
<evidence type="ECO:0000313" key="1">
    <source>
        <dbReference type="Ensembl" id="ENSSLUP00000054263.1"/>
    </source>
</evidence>
<accession>A0A8D0AF99</accession>
<organism evidence="1 2">
    <name type="scientific">Sander lucioperca</name>
    <name type="common">Pike-perch</name>
    <name type="synonym">Perca lucioperca</name>
    <dbReference type="NCBI Taxonomy" id="283035"/>
    <lineage>
        <taxon>Eukaryota</taxon>
        <taxon>Metazoa</taxon>
        <taxon>Chordata</taxon>
        <taxon>Craniata</taxon>
        <taxon>Vertebrata</taxon>
        <taxon>Euteleostomi</taxon>
        <taxon>Actinopterygii</taxon>
        <taxon>Neopterygii</taxon>
        <taxon>Teleostei</taxon>
        <taxon>Neoteleostei</taxon>
        <taxon>Acanthomorphata</taxon>
        <taxon>Eupercaria</taxon>
        <taxon>Perciformes</taxon>
        <taxon>Percoidei</taxon>
        <taxon>Percidae</taxon>
        <taxon>Luciopercinae</taxon>
        <taxon>Sander</taxon>
    </lineage>
</organism>
<evidence type="ECO:0000313" key="2">
    <source>
        <dbReference type="Proteomes" id="UP000694568"/>
    </source>
</evidence>
<reference evidence="1" key="2">
    <citation type="submission" date="2025-09" db="UniProtKB">
        <authorList>
            <consortium name="Ensembl"/>
        </authorList>
    </citation>
    <scope>IDENTIFICATION</scope>
</reference>
<dbReference type="Ensembl" id="ENSSLUT00000055854.1">
    <property type="protein sequence ID" value="ENSSLUP00000054263.1"/>
    <property type="gene ID" value="ENSSLUG00000023472.1"/>
</dbReference>
<dbReference type="Proteomes" id="UP000694568">
    <property type="component" value="Unplaced"/>
</dbReference>
<name>A0A8D0AF99_SANLU</name>